<dbReference type="CDD" id="cd06109">
    <property type="entry name" value="BsCS-I_like"/>
    <property type="match status" value="1"/>
</dbReference>
<comment type="catalytic activity">
    <reaction evidence="4">
        <text>oxaloacetate + acetyl-CoA + H2O = citrate + CoA + H(+)</text>
        <dbReference type="Rhea" id="RHEA:16845"/>
        <dbReference type="ChEBI" id="CHEBI:15377"/>
        <dbReference type="ChEBI" id="CHEBI:15378"/>
        <dbReference type="ChEBI" id="CHEBI:16452"/>
        <dbReference type="ChEBI" id="CHEBI:16947"/>
        <dbReference type="ChEBI" id="CHEBI:57287"/>
        <dbReference type="ChEBI" id="CHEBI:57288"/>
        <dbReference type="EC" id="2.3.3.16"/>
    </reaction>
</comment>
<dbReference type="STRING" id="54915.ADS79_31105"/>
<dbReference type="InterPro" id="IPR019810">
    <property type="entry name" value="Citrate_synthase_AS"/>
</dbReference>
<dbReference type="EMBL" id="BJON01000021">
    <property type="protein sequence ID" value="GED71485.1"/>
    <property type="molecule type" value="Genomic_DNA"/>
</dbReference>
<comment type="caution">
    <text evidence="9">The sequence shown here is derived from an EMBL/GenBank/DDBJ whole genome shotgun (WGS) entry which is preliminary data.</text>
</comment>
<dbReference type="AlphaFoldDB" id="A0A0K9YL99"/>
<dbReference type="GO" id="GO:0036440">
    <property type="term" value="F:citrate synthase activity"/>
    <property type="evidence" value="ECO:0007669"/>
    <property type="project" value="UniProtKB-EC"/>
</dbReference>
<dbReference type="InterPro" id="IPR002020">
    <property type="entry name" value="Citrate_synthase"/>
</dbReference>
<dbReference type="Gene3D" id="1.10.580.10">
    <property type="entry name" value="Citrate Synthase, domain 1"/>
    <property type="match status" value="1"/>
</dbReference>
<gene>
    <name evidence="8" type="primary">citA</name>
    <name evidence="9" type="ORF">ADS79_31105</name>
    <name evidence="8" type="ORF">BRE01_51870</name>
</gene>
<dbReference type="PIRSF" id="PIRSF001369">
    <property type="entry name" value="Citrate_synth"/>
    <property type="match status" value="1"/>
</dbReference>
<accession>A0A0K9YL99</accession>
<dbReference type="GO" id="GO:0006099">
    <property type="term" value="P:tricarboxylic acid cycle"/>
    <property type="evidence" value="ECO:0007669"/>
    <property type="project" value="UniProtKB-UniPathway"/>
</dbReference>
<dbReference type="GO" id="GO:0005829">
    <property type="term" value="C:cytosol"/>
    <property type="evidence" value="ECO:0007669"/>
    <property type="project" value="TreeGrafter"/>
</dbReference>
<dbReference type="OrthoDB" id="9800864at2"/>
<feature type="active site" evidence="6">
    <location>
        <position position="312"/>
    </location>
</feature>
<dbReference type="PRINTS" id="PR00143">
    <property type="entry name" value="CITRTSNTHASE"/>
</dbReference>
<organism evidence="9 10">
    <name type="scientific">Brevibacillus reuszeri</name>
    <dbReference type="NCBI Taxonomy" id="54915"/>
    <lineage>
        <taxon>Bacteria</taxon>
        <taxon>Bacillati</taxon>
        <taxon>Bacillota</taxon>
        <taxon>Bacilli</taxon>
        <taxon>Bacillales</taxon>
        <taxon>Paenibacillaceae</taxon>
        <taxon>Brevibacillus</taxon>
    </lineage>
</organism>
<dbReference type="EMBL" id="LGIQ01000016">
    <property type="protein sequence ID" value="KNB68970.1"/>
    <property type="molecule type" value="Genomic_DNA"/>
</dbReference>
<evidence type="ECO:0000256" key="5">
    <source>
        <dbReference type="PIRNR" id="PIRNR001369"/>
    </source>
</evidence>
<dbReference type="InterPro" id="IPR024176">
    <property type="entry name" value="Citrate_synthase_bac-typ"/>
</dbReference>
<dbReference type="InterPro" id="IPR016142">
    <property type="entry name" value="Citrate_synth-like_lrg_a-sub"/>
</dbReference>
<dbReference type="NCBIfam" id="NF009005">
    <property type="entry name" value="PRK12350.1"/>
    <property type="match status" value="1"/>
</dbReference>
<dbReference type="Pfam" id="PF00285">
    <property type="entry name" value="Citrate_synt"/>
    <property type="match status" value="1"/>
</dbReference>
<evidence type="ECO:0000313" key="11">
    <source>
        <dbReference type="Proteomes" id="UP000319578"/>
    </source>
</evidence>
<dbReference type="InterPro" id="IPR016143">
    <property type="entry name" value="Citrate_synth-like_sm_a-sub"/>
</dbReference>
<dbReference type="Gene3D" id="1.10.230.10">
    <property type="entry name" value="Cytochrome P450-Terp, domain 2"/>
    <property type="match status" value="1"/>
</dbReference>
<dbReference type="PANTHER" id="PTHR11739">
    <property type="entry name" value="CITRATE SYNTHASE"/>
    <property type="match status" value="1"/>
</dbReference>
<dbReference type="Proteomes" id="UP000319578">
    <property type="component" value="Unassembled WGS sequence"/>
</dbReference>
<keyword evidence="3 5" id="KW-0808">Transferase</keyword>
<evidence type="ECO:0000313" key="9">
    <source>
        <dbReference type="EMBL" id="KNB68970.1"/>
    </source>
</evidence>
<reference evidence="10" key="1">
    <citation type="submission" date="2015-07" db="EMBL/GenBank/DDBJ databases">
        <title>Genome sequencing project for genomic taxonomy and phylogenomics of Bacillus-like bacteria.</title>
        <authorList>
            <person name="Liu B."/>
            <person name="Wang J."/>
            <person name="Zhu Y."/>
            <person name="Liu G."/>
            <person name="Chen Q."/>
            <person name="Chen Z."/>
            <person name="Lan J."/>
            <person name="Che J."/>
            <person name="Ge C."/>
            <person name="Shi H."/>
            <person name="Pan Z."/>
            <person name="Liu X."/>
        </authorList>
    </citation>
    <scope>NUCLEOTIDE SEQUENCE [LARGE SCALE GENOMIC DNA]</scope>
    <source>
        <strain evidence="10">DSM 9887</strain>
    </source>
</reference>
<keyword evidence="11" id="KW-1185">Reference proteome</keyword>
<evidence type="ECO:0000256" key="3">
    <source>
        <dbReference type="ARBA" id="ARBA00022679"/>
    </source>
</evidence>
<evidence type="ECO:0000313" key="10">
    <source>
        <dbReference type="Proteomes" id="UP000036834"/>
    </source>
</evidence>
<name>A0A0K9YL99_9BACL</name>
<dbReference type="PATRIC" id="fig|54915.3.peg.5917"/>
<evidence type="ECO:0000256" key="4">
    <source>
        <dbReference type="ARBA" id="ARBA00049288"/>
    </source>
</evidence>
<dbReference type="UniPathway" id="UPA00223"/>
<dbReference type="InterPro" id="IPR036969">
    <property type="entry name" value="Citrate_synthase_sf"/>
</dbReference>
<protein>
    <recommendedName>
        <fullName evidence="5">Citrate synthase</fullName>
    </recommendedName>
</protein>
<dbReference type="RefSeq" id="WP_049742353.1">
    <property type="nucleotide sequence ID" value="NZ_BJON01000021.1"/>
</dbReference>
<evidence type="ECO:0000256" key="2">
    <source>
        <dbReference type="ARBA" id="ARBA00010566"/>
    </source>
</evidence>
<dbReference type="PANTHER" id="PTHR11739:SF4">
    <property type="entry name" value="CITRATE SYNTHASE, PEROXISOMAL"/>
    <property type="match status" value="1"/>
</dbReference>
<dbReference type="GO" id="GO:0005975">
    <property type="term" value="P:carbohydrate metabolic process"/>
    <property type="evidence" value="ECO:0007669"/>
    <property type="project" value="TreeGrafter"/>
</dbReference>
<reference evidence="9" key="2">
    <citation type="submission" date="2015-07" db="EMBL/GenBank/DDBJ databases">
        <title>MeaNS - Measles Nucleotide Surveillance Program.</title>
        <authorList>
            <person name="Tran T."/>
            <person name="Druce J."/>
        </authorList>
    </citation>
    <scope>NUCLEOTIDE SEQUENCE</scope>
    <source>
        <strain evidence="9">DSM 9887</strain>
    </source>
</reference>
<reference evidence="8 11" key="3">
    <citation type="submission" date="2019-06" db="EMBL/GenBank/DDBJ databases">
        <title>Whole genome shotgun sequence of Brevibacillus reuszeri NBRC 15719.</title>
        <authorList>
            <person name="Hosoyama A."/>
            <person name="Uohara A."/>
            <person name="Ohji S."/>
            <person name="Ichikawa N."/>
        </authorList>
    </citation>
    <scope>NUCLEOTIDE SEQUENCE [LARGE SCALE GENOMIC DNA]</scope>
    <source>
        <strain evidence="8 11">NBRC 15719</strain>
    </source>
</reference>
<comment type="pathway">
    <text evidence="1">Carbohydrate metabolism; tricarboxylic acid cycle.</text>
</comment>
<evidence type="ECO:0000256" key="6">
    <source>
        <dbReference type="PIRSR" id="PIRSR001369-1"/>
    </source>
</evidence>
<evidence type="ECO:0000313" key="8">
    <source>
        <dbReference type="EMBL" id="GED71485.1"/>
    </source>
</evidence>
<evidence type="ECO:0000256" key="1">
    <source>
        <dbReference type="ARBA" id="ARBA00005163"/>
    </source>
</evidence>
<proteinExistence type="inferred from homology"/>
<dbReference type="SUPFAM" id="SSF48256">
    <property type="entry name" value="Citrate synthase"/>
    <property type="match status" value="1"/>
</dbReference>
<evidence type="ECO:0000256" key="7">
    <source>
        <dbReference type="RuleBase" id="RU003406"/>
    </source>
</evidence>
<sequence>MTKQHTLAIGLDGIAVAETDLSLVDGINGLLVYRGHWARDLAIHHTFEEVAHLLWFGHLPSDQELATLKDKLKANRELPEHVKGILKLIPADVDMMSVLRTGVSALGSSAQSWPPSIDEVISLAAKMPTIVAYRFACLEGHEPVAPNAELDHTANYLYMLKGEQPNPAHVRALDAYLILTQEHGMNASTFAGRVVTSTESDLISAISAAIGTLKGPLHGGAPSEVTEMIEAIGTKENAEPWLRNKLESGGRLMGFGHRVYKTIDPRATALRVVASELSANDPWFDLATHVEKVGLQLLEEYKPGRKLNTNVEFFAAAVMRAVGLDDNLFTPTFAVSRVVGWSAHVLEQAAKNRIIRPQSNYIGTMPE</sequence>
<feature type="active site" evidence="6">
    <location>
        <position position="257"/>
    </location>
</feature>
<dbReference type="PROSITE" id="PS00480">
    <property type="entry name" value="CITRATE_SYNTHASE"/>
    <property type="match status" value="1"/>
</dbReference>
<dbReference type="Proteomes" id="UP000036834">
    <property type="component" value="Unassembled WGS sequence"/>
</dbReference>
<comment type="similarity">
    <text evidence="2 5 7">Belongs to the citrate synthase family.</text>
</comment>